<accession>A0ACC2CZE3</accession>
<sequence>MPDSCKPSKASGQTIAMIFGFGGSAVVALVLCSMKYFLNRKHRKTPNRKESKDDLQSISYSSSDLQHATSNFHPNNKLGRGEYGEVYKGVLEDGTEVAVKKLTTKPEQGARHFMDTVKLITSIQHQNLIKLTGWCLEGGQKLLVYEYLEQRNLAQILLNQETKVDIGWQIRFNIAFGIARGLAYLHEFRPQIIHGDLKASNILLDKSFHPKIGDYALRNLFPDKDNSLFGTHVAENLGYVAPEYILQGQLTEKVDTFSFGVLVLEIISGRSNINRNLTREQTLLLEWAWKLYKETRLADLVDPNLGKDYSEDEIFRLIHVALLCTQSSPATRPSMIQVLAMINGDDDITVFPSRPGILHKLLESLEEGPSTHQIKTNAED</sequence>
<comment type="caution">
    <text evidence="1">The sequence shown here is derived from an EMBL/GenBank/DDBJ whole genome shotgun (WGS) entry which is preliminary data.</text>
</comment>
<protein>
    <submittedName>
        <fullName evidence="1">Uncharacterized protein</fullName>
    </submittedName>
</protein>
<evidence type="ECO:0000313" key="2">
    <source>
        <dbReference type="Proteomes" id="UP001162992"/>
    </source>
</evidence>
<reference evidence="2" key="1">
    <citation type="journal article" date="2024" name="Proc. Natl. Acad. Sci. U.S.A.">
        <title>Extraordinary preservation of gene collinearity over three hundred million years revealed in homosporous lycophytes.</title>
        <authorList>
            <person name="Li C."/>
            <person name="Wickell D."/>
            <person name="Kuo L.Y."/>
            <person name="Chen X."/>
            <person name="Nie B."/>
            <person name="Liao X."/>
            <person name="Peng D."/>
            <person name="Ji J."/>
            <person name="Jenkins J."/>
            <person name="Williams M."/>
            <person name="Shu S."/>
            <person name="Plott C."/>
            <person name="Barry K."/>
            <person name="Rajasekar S."/>
            <person name="Grimwood J."/>
            <person name="Han X."/>
            <person name="Sun S."/>
            <person name="Hou Z."/>
            <person name="He W."/>
            <person name="Dai G."/>
            <person name="Sun C."/>
            <person name="Schmutz J."/>
            <person name="Leebens-Mack J.H."/>
            <person name="Li F.W."/>
            <person name="Wang L."/>
        </authorList>
    </citation>
    <scope>NUCLEOTIDE SEQUENCE [LARGE SCALE GENOMIC DNA]</scope>
    <source>
        <strain evidence="2">cv. PW_Plant_1</strain>
    </source>
</reference>
<name>A0ACC2CZE3_DIPCM</name>
<organism evidence="1 2">
    <name type="scientific">Diphasiastrum complanatum</name>
    <name type="common">Issler's clubmoss</name>
    <name type="synonym">Lycopodium complanatum</name>
    <dbReference type="NCBI Taxonomy" id="34168"/>
    <lineage>
        <taxon>Eukaryota</taxon>
        <taxon>Viridiplantae</taxon>
        <taxon>Streptophyta</taxon>
        <taxon>Embryophyta</taxon>
        <taxon>Tracheophyta</taxon>
        <taxon>Lycopodiopsida</taxon>
        <taxon>Lycopodiales</taxon>
        <taxon>Lycopodiaceae</taxon>
        <taxon>Lycopodioideae</taxon>
        <taxon>Diphasiastrum</taxon>
    </lineage>
</organism>
<proteinExistence type="predicted"/>
<evidence type="ECO:0000313" key="1">
    <source>
        <dbReference type="EMBL" id="KAJ7547377.1"/>
    </source>
</evidence>
<keyword evidence="2" id="KW-1185">Reference proteome</keyword>
<dbReference type="Proteomes" id="UP001162992">
    <property type="component" value="Chromosome 8"/>
</dbReference>
<gene>
    <name evidence="1" type="ORF">O6H91_08G082900</name>
</gene>
<dbReference type="EMBL" id="CM055099">
    <property type="protein sequence ID" value="KAJ7547377.1"/>
    <property type="molecule type" value="Genomic_DNA"/>
</dbReference>